<dbReference type="EMBL" id="ML995486">
    <property type="protein sequence ID" value="KAF2141578.1"/>
    <property type="molecule type" value="Genomic_DNA"/>
</dbReference>
<evidence type="ECO:0000313" key="3">
    <source>
        <dbReference type="Proteomes" id="UP000799438"/>
    </source>
</evidence>
<feature type="transmembrane region" description="Helical" evidence="1">
    <location>
        <begin position="43"/>
        <end position="64"/>
    </location>
</feature>
<dbReference type="GeneID" id="54297992"/>
<sequence>MANSNHCPSPFVRTYTPESVKDSDSTMTEGYITPRDFIVFRRLFRFITPLNVLSALTSSAAIGVLQFSEFHPTTTPLNHAAEGLLVNCAISAVVSIMLGTMLLFRFESHDTALKKHYALLWFPLVLLDWSIVALLLALTLWYVDRNYNWRGIVICSHMGFLLLFSIWVSVRMFHTMKRKGGLGLAETEEGGRAEVA</sequence>
<dbReference type="AlphaFoldDB" id="A0A6A6BDA6"/>
<keyword evidence="1" id="KW-0472">Membrane</keyword>
<name>A0A6A6BDA6_9PEZI</name>
<dbReference type="OrthoDB" id="4849929at2759"/>
<keyword evidence="1" id="KW-0812">Transmembrane</keyword>
<feature type="transmembrane region" description="Helical" evidence="1">
    <location>
        <begin position="84"/>
        <end position="106"/>
    </location>
</feature>
<gene>
    <name evidence="2" type="ORF">K452DRAFT_287532</name>
</gene>
<organism evidence="2 3">
    <name type="scientific">Aplosporella prunicola CBS 121167</name>
    <dbReference type="NCBI Taxonomy" id="1176127"/>
    <lineage>
        <taxon>Eukaryota</taxon>
        <taxon>Fungi</taxon>
        <taxon>Dikarya</taxon>
        <taxon>Ascomycota</taxon>
        <taxon>Pezizomycotina</taxon>
        <taxon>Dothideomycetes</taxon>
        <taxon>Dothideomycetes incertae sedis</taxon>
        <taxon>Botryosphaeriales</taxon>
        <taxon>Aplosporellaceae</taxon>
        <taxon>Aplosporella</taxon>
    </lineage>
</organism>
<dbReference type="Proteomes" id="UP000799438">
    <property type="component" value="Unassembled WGS sequence"/>
</dbReference>
<keyword evidence="1" id="KW-1133">Transmembrane helix</keyword>
<feature type="transmembrane region" description="Helical" evidence="1">
    <location>
        <begin position="149"/>
        <end position="170"/>
    </location>
</feature>
<reference evidence="2" key="1">
    <citation type="journal article" date="2020" name="Stud. Mycol.">
        <title>101 Dothideomycetes genomes: a test case for predicting lifestyles and emergence of pathogens.</title>
        <authorList>
            <person name="Haridas S."/>
            <person name="Albert R."/>
            <person name="Binder M."/>
            <person name="Bloem J."/>
            <person name="Labutti K."/>
            <person name="Salamov A."/>
            <person name="Andreopoulos B."/>
            <person name="Baker S."/>
            <person name="Barry K."/>
            <person name="Bills G."/>
            <person name="Bluhm B."/>
            <person name="Cannon C."/>
            <person name="Castanera R."/>
            <person name="Culley D."/>
            <person name="Daum C."/>
            <person name="Ezra D."/>
            <person name="Gonzalez J."/>
            <person name="Henrissat B."/>
            <person name="Kuo A."/>
            <person name="Liang C."/>
            <person name="Lipzen A."/>
            <person name="Lutzoni F."/>
            <person name="Magnuson J."/>
            <person name="Mondo S."/>
            <person name="Nolan M."/>
            <person name="Ohm R."/>
            <person name="Pangilinan J."/>
            <person name="Park H.-J."/>
            <person name="Ramirez L."/>
            <person name="Alfaro M."/>
            <person name="Sun H."/>
            <person name="Tritt A."/>
            <person name="Yoshinaga Y."/>
            <person name="Zwiers L.-H."/>
            <person name="Turgeon B."/>
            <person name="Goodwin S."/>
            <person name="Spatafora J."/>
            <person name="Crous P."/>
            <person name="Grigoriev I."/>
        </authorList>
    </citation>
    <scope>NUCLEOTIDE SEQUENCE</scope>
    <source>
        <strain evidence="2">CBS 121167</strain>
    </source>
</reference>
<protein>
    <submittedName>
        <fullName evidence="2">Uncharacterized protein</fullName>
    </submittedName>
</protein>
<feature type="transmembrane region" description="Helical" evidence="1">
    <location>
        <begin position="118"/>
        <end position="143"/>
    </location>
</feature>
<keyword evidence="3" id="KW-1185">Reference proteome</keyword>
<accession>A0A6A6BDA6</accession>
<evidence type="ECO:0000256" key="1">
    <source>
        <dbReference type="SAM" id="Phobius"/>
    </source>
</evidence>
<evidence type="ECO:0000313" key="2">
    <source>
        <dbReference type="EMBL" id="KAF2141578.1"/>
    </source>
</evidence>
<dbReference type="RefSeq" id="XP_033397291.1">
    <property type="nucleotide sequence ID" value="XM_033540496.1"/>
</dbReference>
<proteinExistence type="predicted"/>